<evidence type="ECO:0000313" key="4">
    <source>
        <dbReference type="Proteomes" id="UP001566132"/>
    </source>
</evidence>
<evidence type="ECO:0000313" key="3">
    <source>
        <dbReference type="EMBL" id="KAL1516391.1"/>
    </source>
</evidence>
<name>A0ABD1FAT7_HYPHA</name>
<comment type="caution">
    <text evidence="3">The sequence shown here is derived from an EMBL/GenBank/DDBJ whole genome shotgun (WGS) entry which is preliminary data.</text>
</comment>
<keyword evidence="4" id="KW-1185">Reference proteome</keyword>
<reference evidence="3 4" key="1">
    <citation type="submission" date="2024-05" db="EMBL/GenBank/DDBJ databases">
        <title>Genetic variation in Jamaican populations of the coffee berry borer (Hypothenemus hampei).</title>
        <authorList>
            <person name="Errbii M."/>
            <person name="Myrie A."/>
        </authorList>
    </citation>
    <scope>NUCLEOTIDE SEQUENCE [LARGE SCALE GENOMIC DNA]</scope>
    <source>
        <strain evidence="3">JA-Hopewell-2020-01-JO</strain>
        <tissue evidence="3">Whole body</tissue>
    </source>
</reference>
<feature type="region of interest" description="Disordered" evidence="1">
    <location>
        <begin position="130"/>
        <end position="158"/>
    </location>
</feature>
<dbReference type="AlphaFoldDB" id="A0ABD1FAT7"/>
<feature type="compositionally biased region" description="Basic residues" evidence="1">
    <location>
        <begin position="148"/>
        <end position="157"/>
    </location>
</feature>
<keyword evidence="2" id="KW-0732">Signal</keyword>
<protein>
    <submittedName>
        <fullName evidence="3">Uncharacterized protein</fullName>
    </submittedName>
</protein>
<organism evidence="3 4">
    <name type="scientific">Hypothenemus hampei</name>
    <name type="common">Coffee berry borer</name>
    <dbReference type="NCBI Taxonomy" id="57062"/>
    <lineage>
        <taxon>Eukaryota</taxon>
        <taxon>Metazoa</taxon>
        <taxon>Ecdysozoa</taxon>
        <taxon>Arthropoda</taxon>
        <taxon>Hexapoda</taxon>
        <taxon>Insecta</taxon>
        <taxon>Pterygota</taxon>
        <taxon>Neoptera</taxon>
        <taxon>Endopterygota</taxon>
        <taxon>Coleoptera</taxon>
        <taxon>Polyphaga</taxon>
        <taxon>Cucujiformia</taxon>
        <taxon>Curculionidae</taxon>
        <taxon>Scolytinae</taxon>
        <taxon>Hypothenemus</taxon>
    </lineage>
</organism>
<dbReference type="Proteomes" id="UP001566132">
    <property type="component" value="Unassembled WGS sequence"/>
</dbReference>
<sequence length="194" mass="21656">MVVPLILHLSVYYSMALNKNLTDSLCEETPQDNVVIIDVDTQVITPQTLESLAPHLSIIQEDVIIECVDENSQLIINPIDNSDAISHDINELPSTSNENYAPNFIIVEKTTILPNSIVVRDFDSIPCGSSTDISLSPNQNTTANEISRKKKGRKRKFVSQNRNIEKQKANNNEEYINSKGVLISPKDFAGEKFN</sequence>
<proteinExistence type="predicted"/>
<dbReference type="EMBL" id="JBDJPC010000001">
    <property type="protein sequence ID" value="KAL1516391.1"/>
    <property type="molecule type" value="Genomic_DNA"/>
</dbReference>
<evidence type="ECO:0000256" key="1">
    <source>
        <dbReference type="SAM" id="MobiDB-lite"/>
    </source>
</evidence>
<evidence type="ECO:0000256" key="2">
    <source>
        <dbReference type="SAM" id="SignalP"/>
    </source>
</evidence>
<feature type="signal peptide" evidence="2">
    <location>
        <begin position="1"/>
        <end position="16"/>
    </location>
</feature>
<accession>A0ABD1FAT7</accession>
<feature type="compositionally biased region" description="Polar residues" evidence="1">
    <location>
        <begin position="130"/>
        <end position="145"/>
    </location>
</feature>
<feature type="chain" id="PRO_5044798938" evidence="2">
    <location>
        <begin position="17"/>
        <end position="194"/>
    </location>
</feature>
<gene>
    <name evidence="3" type="ORF">ABEB36_000310</name>
</gene>